<dbReference type="InterPro" id="IPR016534">
    <property type="entry name" value="VPS16"/>
</dbReference>
<dbReference type="GO" id="GO:0030897">
    <property type="term" value="C:HOPS complex"/>
    <property type="evidence" value="ECO:0007669"/>
    <property type="project" value="TreeGrafter"/>
</dbReference>
<evidence type="ECO:0000259" key="3">
    <source>
        <dbReference type="Pfam" id="PF04841"/>
    </source>
</evidence>
<dbReference type="OrthoDB" id="200969at2759"/>
<dbReference type="OMA" id="RSHEILH"/>
<dbReference type="PANTHER" id="PTHR12811:SF0">
    <property type="entry name" value="VACUOLAR PROTEIN SORTING-ASSOCIATED PROTEIN 16 HOMOLOG"/>
    <property type="match status" value="1"/>
</dbReference>
<dbReference type="RefSeq" id="XP_012896845.1">
    <property type="nucleotide sequence ID" value="XM_013041391.1"/>
</dbReference>
<evidence type="ECO:0008006" key="6">
    <source>
        <dbReference type="Google" id="ProtNLM"/>
    </source>
</evidence>
<gene>
    <name evidence="4" type="ORF">GSBLH_T00007089001</name>
</gene>
<dbReference type="GO" id="GO:0003779">
    <property type="term" value="F:actin binding"/>
    <property type="evidence" value="ECO:0007669"/>
    <property type="project" value="TreeGrafter"/>
</dbReference>
<dbReference type="InParanoid" id="D8M408"/>
<comment type="similarity">
    <text evidence="1">Belongs to the VPS16 family.</text>
</comment>
<dbReference type="InterPro" id="IPR036322">
    <property type="entry name" value="WD40_repeat_dom_sf"/>
</dbReference>
<evidence type="ECO:0000259" key="2">
    <source>
        <dbReference type="Pfam" id="PF04840"/>
    </source>
</evidence>
<sequence>MGDRLSDLKLFEQAFTDIVMCGTPTESGCLCYTRTGRLIHILCDEETPSLIEFPSLSLASGNSVTSLCCIESRFTDSGDMLVLAACWDQSVFVISPSDIIDLEVNTCIYGRIVRMAPSPSQHYIACFTSEGWIIVLSTSFDKKILEFNTHTEDRPANFCWCGEDSIAASWKNRGILLLSPFCDFLRLDYDVSLEPLFLVQEIDALRVYSRFHHDLIRAVSTVPPSIYNVYMPGSQTPGAVLRSAFARYTQRAGERDMCEGIGDLHSESLSEAVQECVDAAREELSSLLQEELLRSASYGKRYWDAHEKSGLFLDFQKTAGFLRVLNALRTADVGLYLTAGEFEVLQDRCVISRLCARRRYYLSVQLCAFSKIPHDFVLIEWACEKVRRSAALPDGELFELVKQRLAAGVSSGFGQIAWAAHQSDRRDLACRFLAMERRVQDRVPLYLMMEQEATALKEASDAHDADLMLFAALQIWIRCGWKNGAIPNDRFASLITGFPEIGDILEEYLEIRGDDVESLLRAEGRSAWRDCVTEQNRSSLRTSRVSGVSRWKRRGSAIGVSEADPIGAHRGSVSA</sequence>
<proteinExistence type="inferred from homology"/>
<evidence type="ECO:0000313" key="4">
    <source>
        <dbReference type="EMBL" id="CBK22797.2"/>
    </source>
</evidence>
<dbReference type="Pfam" id="PF04840">
    <property type="entry name" value="Vps16_C"/>
    <property type="match status" value="1"/>
</dbReference>
<evidence type="ECO:0000313" key="5">
    <source>
        <dbReference type="Proteomes" id="UP000008312"/>
    </source>
</evidence>
<dbReference type="GO" id="GO:0005768">
    <property type="term" value="C:endosome"/>
    <property type="evidence" value="ECO:0007669"/>
    <property type="project" value="TreeGrafter"/>
</dbReference>
<feature type="domain" description="Vps16 C-terminal" evidence="2">
    <location>
        <begin position="413"/>
        <end position="475"/>
    </location>
</feature>
<protein>
    <recommendedName>
        <fullName evidence="6">Vps16 N-terminal domain-containing protein</fullName>
    </recommendedName>
</protein>
<organism evidence="4">
    <name type="scientific">Blastocystis hominis</name>
    <dbReference type="NCBI Taxonomy" id="12968"/>
    <lineage>
        <taxon>Eukaryota</taxon>
        <taxon>Sar</taxon>
        <taxon>Stramenopiles</taxon>
        <taxon>Bigyra</taxon>
        <taxon>Opalozoa</taxon>
        <taxon>Opalinata</taxon>
        <taxon>Blastocystidae</taxon>
        <taxon>Blastocystis</taxon>
    </lineage>
</organism>
<dbReference type="GeneID" id="24923213"/>
<dbReference type="GO" id="GO:0042144">
    <property type="term" value="P:vacuole fusion, non-autophagic"/>
    <property type="evidence" value="ECO:0007669"/>
    <property type="project" value="TreeGrafter"/>
</dbReference>
<dbReference type="InterPro" id="IPR006925">
    <property type="entry name" value="Vps16_C"/>
</dbReference>
<dbReference type="GO" id="GO:0005765">
    <property type="term" value="C:lysosomal membrane"/>
    <property type="evidence" value="ECO:0007669"/>
    <property type="project" value="TreeGrafter"/>
</dbReference>
<dbReference type="GO" id="GO:0006886">
    <property type="term" value="P:intracellular protein transport"/>
    <property type="evidence" value="ECO:0007669"/>
    <property type="project" value="InterPro"/>
</dbReference>
<reference evidence="4" key="1">
    <citation type="submission" date="2010-02" db="EMBL/GenBank/DDBJ databases">
        <title>Sequencing and annotation of the Blastocystis hominis genome.</title>
        <authorList>
            <person name="Wincker P."/>
        </authorList>
    </citation>
    <scope>NUCLEOTIDE SEQUENCE</scope>
    <source>
        <strain evidence="4">Singapore isolate B</strain>
    </source>
</reference>
<keyword evidence="5" id="KW-1185">Reference proteome</keyword>
<evidence type="ECO:0000256" key="1">
    <source>
        <dbReference type="ARBA" id="ARBA00009250"/>
    </source>
</evidence>
<dbReference type="Proteomes" id="UP000008312">
    <property type="component" value="Unassembled WGS sequence"/>
</dbReference>
<accession>D8M408</accession>
<dbReference type="AlphaFoldDB" id="D8M408"/>
<dbReference type="SUPFAM" id="SSF50978">
    <property type="entry name" value="WD40 repeat-like"/>
    <property type="match status" value="1"/>
</dbReference>
<name>D8M408_BLAHO</name>
<dbReference type="PANTHER" id="PTHR12811">
    <property type="entry name" value="VACUOLAR PROTEIN SORTING VPS16"/>
    <property type="match status" value="1"/>
</dbReference>
<dbReference type="Pfam" id="PF04841">
    <property type="entry name" value="Vps16_N"/>
    <property type="match status" value="1"/>
</dbReference>
<dbReference type="InterPro" id="IPR006926">
    <property type="entry name" value="Vps16_N"/>
</dbReference>
<dbReference type="EMBL" id="FN668651">
    <property type="protein sequence ID" value="CBK22797.2"/>
    <property type="molecule type" value="Genomic_DNA"/>
</dbReference>
<feature type="domain" description="Vps16 N-terminal" evidence="3">
    <location>
        <begin position="110"/>
        <end position="306"/>
    </location>
</feature>
<dbReference type="GO" id="GO:0016197">
    <property type="term" value="P:endosomal transport"/>
    <property type="evidence" value="ECO:0007669"/>
    <property type="project" value="TreeGrafter"/>
</dbReference>